<dbReference type="PANTHER" id="PTHR23092">
    <property type="entry name" value="POLY(A) RNA POLYMERASE"/>
    <property type="match status" value="1"/>
</dbReference>
<dbReference type="AlphaFoldDB" id="A0A0D1YXT3"/>
<dbReference type="GO" id="GO:0010605">
    <property type="term" value="P:negative regulation of macromolecule metabolic process"/>
    <property type="evidence" value="ECO:0007669"/>
    <property type="project" value="UniProtKB-ARBA"/>
</dbReference>
<dbReference type="GO" id="GO:0031499">
    <property type="term" value="C:TRAMP complex"/>
    <property type="evidence" value="ECO:0007669"/>
    <property type="project" value="TreeGrafter"/>
</dbReference>
<dbReference type="Gene3D" id="1.10.1410.10">
    <property type="match status" value="1"/>
</dbReference>
<evidence type="ECO:0000259" key="2">
    <source>
        <dbReference type="Pfam" id="PF22600"/>
    </source>
</evidence>
<dbReference type="GO" id="GO:0005730">
    <property type="term" value="C:nucleolus"/>
    <property type="evidence" value="ECO:0007669"/>
    <property type="project" value="TreeGrafter"/>
</dbReference>
<dbReference type="RefSeq" id="XP_016215356.1">
    <property type="nucleotide sequence ID" value="XM_016356563.1"/>
</dbReference>
<keyword evidence="4" id="KW-1185">Reference proteome</keyword>
<dbReference type="GO" id="GO:1990817">
    <property type="term" value="F:poly(A) RNA polymerase activity"/>
    <property type="evidence" value="ECO:0007669"/>
    <property type="project" value="InterPro"/>
</dbReference>
<dbReference type="VEuPathDB" id="FungiDB:PV09_03371"/>
<dbReference type="InParanoid" id="A0A0D1YXT3"/>
<dbReference type="GeneID" id="27311344"/>
<reference evidence="3 4" key="1">
    <citation type="submission" date="2015-01" db="EMBL/GenBank/DDBJ databases">
        <title>The Genome Sequence of Ochroconis gallopava CBS43764.</title>
        <authorList>
            <consortium name="The Broad Institute Genomics Platform"/>
            <person name="Cuomo C."/>
            <person name="de Hoog S."/>
            <person name="Gorbushina A."/>
            <person name="Stielow B."/>
            <person name="Teixiera M."/>
            <person name="Abouelleil A."/>
            <person name="Chapman S.B."/>
            <person name="Priest M."/>
            <person name="Young S.K."/>
            <person name="Wortman J."/>
            <person name="Nusbaum C."/>
            <person name="Birren B."/>
        </authorList>
    </citation>
    <scope>NUCLEOTIDE SEQUENCE [LARGE SCALE GENOMIC DNA]</scope>
    <source>
        <strain evidence="3 4">CBS 43764</strain>
    </source>
</reference>
<dbReference type="Gene3D" id="3.30.460.10">
    <property type="entry name" value="Beta Polymerase, domain 2"/>
    <property type="match status" value="1"/>
</dbReference>
<name>A0A0D1YXT3_9PEZI</name>
<evidence type="ECO:0000256" key="1">
    <source>
        <dbReference type="SAM" id="MobiDB-lite"/>
    </source>
</evidence>
<dbReference type="GO" id="GO:0031123">
    <property type="term" value="P:RNA 3'-end processing"/>
    <property type="evidence" value="ECO:0007669"/>
    <property type="project" value="TreeGrafter"/>
</dbReference>
<dbReference type="OrthoDB" id="273917at2759"/>
<dbReference type="Proteomes" id="UP000053259">
    <property type="component" value="Unassembled WGS sequence"/>
</dbReference>
<dbReference type="PANTHER" id="PTHR23092:SF15">
    <property type="entry name" value="INACTIVE NON-CANONICAL POLY(A) RNA POLYMERASE PROTEIN TRF4-2-RELATED"/>
    <property type="match status" value="1"/>
</dbReference>
<dbReference type="HOGENOM" id="CLU_037031_0_0_1"/>
<evidence type="ECO:0000313" key="3">
    <source>
        <dbReference type="EMBL" id="KIW05487.1"/>
    </source>
</evidence>
<feature type="region of interest" description="Disordered" evidence="1">
    <location>
        <begin position="550"/>
        <end position="580"/>
    </location>
</feature>
<dbReference type="InterPro" id="IPR054708">
    <property type="entry name" value="MTPAP-like_central"/>
</dbReference>
<feature type="compositionally biased region" description="Basic and acidic residues" evidence="1">
    <location>
        <begin position="54"/>
        <end position="63"/>
    </location>
</feature>
<dbReference type="InterPro" id="IPR045862">
    <property type="entry name" value="Trf4-like"/>
</dbReference>
<sequence length="580" mass="65532">MVINRSIFCNAANAFRPAVALNNVFLQLSFQRLIASQAGRREAEPELDVAQPEQRSDPLDHPRLQASSALPNADAQEQKERAIASEDGSGNINKAIKQSANIQATAENFRSKKATFITKKKLAVKEKEVLEYEGRYVQPVVTYALPVSRQPWIRRLEGKKVGSKLNRIGAEVKSFADWIRPTEAEAAAREAVIAETMTIVRKRLPQFDVEVFGSSRNGLALATSDIDLRIFRKDNADERSSRTPENSSLPPRWKTRMANNNALSKLQESFLRHPDYLFSNIRHARYPLLHMQHKPSGYDVQIVCANDTSKQRALIQNYLEKKPHLFDLYAVLKATLDLRGLSDVFRGGLGSYNILIMILAALDLYKPTKMTDHTQLSEMHKLGFDLLFVLKFYGTILDTYKYAVSANPFEITPKLDPADVPDSLAFAQDPSSSLRILDHSQPYLLCLEDPVDSGNDLGRKAYGWKHIQKTLQQLYEGLSRRQHPYDDQKRLTSYITELVGSALPSYNARRAKAEQYGLEVINKPSENQERIRQSMKSMFRGIFVARSKMLNKQKGSQSKSPREETAAEAADSDTRVVDKS</sequence>
<gene>
    <name evidence="3" type="ORF">PV09_03371</name>
</gene>
<dbReference type="EMBL" id="KN847537">
    <property type="protein sequence ID" value="KIW05487.1"/>
    <property type="molecule type" value="Genomic_DNA"/>
</dbReference>
<dbReference type="GO" id="GO:0043634">
    <property type="term" value="P:polyadenylation-dependent ncRNA catabolic process"/>
    <property type="evidence" value="ECO:0007669"/>
    <property type="project" value="TreeGrafter"/>
</dbReference>
<evidence type="ECO:0000313" key="4">
    <source>
        <dbReference type="Proteomes" id="UP000053259"/>
    </source>
</evidence>
<feature type="region of interest" description="Disordered" evidence="1">
    <location>
        <begin position="41"/>
        <end position="90"/>
    </location>
</feature>
<protein>
    <recommendedName>
        <fullName evidence="2">Poly(A) RNA polymerase mitochondrial-like central palm domain-containing protein</fullName>
    </recommendedName>
</protein>
<accession>A0A0D1YXT3</accession>
<dbReference type="SUPFAM" id="SSF81301">
    <property type="entry name" value="Nucleotidyltransferase"/>
    <property type="match status" value="1"/>
</dbReference>
<dbReference type="Pfam" id="PF22600">
    <property type="entry name" value="MTPAP-like_central"/>
    <property type="match status" value="1"/>
</dbReference>
<dbReference type="SUPFAM" id="SSF81631">
    <property type="entry name" value="PAP/OAS1 substrate-binding domain"/>
    <property type="match status" value="1"/>
</dbReference>
<dbReference type="FunCoup" id="A0A0D1YXT3">
    <property type="interactions" value="568"/>
</dbReference>
<organism evidence="3 4">
    <name type="scientific">Verruconis gallopava</name>
    <dbReference type="NCBI Taxonomy" id="253628"/>
    <lineage>
        <taxon>Eukaryota</taxon>
        <taxon>Fungi</taxon>
        <taxon>Dikarya</taxon>
        <taxon>Ascomycota</taxon>
        <taxon>Pezizomycotina</taxon>
        <taxon>Dothideomycetes</taxon>
        <taxon>Pleosporomycetidae</taxon>
        <taxon>Venturiales</taxon>
        <taxon>Sympoventuriaceae</taxon>
        <taxon>Verruconis</taxon>
    </lineage>
</organism>
<feature type="domain" description="Poly(A) RNA polymerase mitochondrial-like central palm" evidence="2">
    <location>
        <begin position="171"/>
        <end position="309"/>
    </location>
</feature>
<dbReference type="GO" id="GO:0003729">
    <property type="term" value="F:mRNA binding"/>
    <property type="evidence" value="ECO:0007669"/>
    <property type="project" value="TreeGrafter"/>
</dbReference>
<dbReference type="InterPro" id="IPR043519">
    <property type="entry name" value="NT_sf"/>
</dbReference>
<proteinExistence type="predicted"/>
<dbReference type="STRING" id="253628.A0A0D1YXT3"/>